<dbReference type="EMBL" id="JANEYF010004999">
    <property type="protein sequence ID" value="KAJ8929462.1"/>
    <property type="molecule type" value="Genomic_DNA"/>
</dbReference>
<feature type="region of interest" description="Disordered" evidence="1">
    <location>
        <begin position="1"/>
        <end position="31"/>
    </location>
</feature>
<reference evidence="2" key="1">
    <citation type="journal article" date="2023" name="Insect Mol. Biol.">
        <title>Genome sequencing provides insights into the evolution of gene families encoding plant cell wall-degrading enzymes in longhorned beetles.</title>
        <authorList>
            <person name="Shin N.R."/>
            <person name="Okamura Y."/>
            <person name="Kirsch R."/>
            <person name="Pauchet Y."/>
        </authorList>
    </citation>
    <scope>NUCLEOTIDE SEQUENCE</scope>
    <source>
        <strain evidence="2">RBIC_L_NR</strain>
    </source>
</reference>
<protein>
    <submittedName>
        <fullName evidence="2">Uncharacterized protein</fullName>
    </submittedName>
</protein>
<proteinExistence type="predicted"/>
<organism evidence="2 3">
    <name type="scientific">Rhamnusium bicolor</name>
    <dbReference type="NCBI Taxonomy" id="1586634"/>
    <lineage>
        <taxon>Eukaryota</taxon>
        <taxon>Metazoa</taxon>
        <taxon>Ecdysozoa</taxon>
        <taxon>Arthropoda</taxon>
        <taxon>Hexapoda</taxon>
        <taxon>Insecta</taxon>
        <taxon>Pterygota</taxon>
        <taxon>Neoptera</taxon>
        <taxon>Endopterygota</taxon>
        <taxon>Coleoptera</taxon>
        <taxon>Polyphaga</taxon>
        <taxon>Cucujiformia</taxon>
        <taxon>Chrysomeloidea</taxon>
        <taxon>Cerambycidae</taxon>
        <taxon>Lepturinae</taxon>
        <taxon>Rhagiini</taxon>
        <taxon>Rhamnusium</taxon>
    </lineage>
</organism>
<sequence>MIHPDPTLRPSPTQILQNRALSPDSSKSKAELTRELHAEKLRNEMLVKQLKEAAICIKSIANESVKMPSVTKIHSRLIGKKVNRSVSTTTF</sequence>
<dbReference type="Proteomes" id="UP001162156">
    <property type="component" value="Unassembled WGS sequence"/>
</dbReference>
<keyword evidence="3" id="KW-1185">Reference proteome</keyword>
<gene>
    <name evidence="2" type="ORF">NQ314_017842</name>
</gene>
<comment type="caution">
    <text evidence="2">The sequence shown here is derived from an EMBL/GenBank/DDBJ whole genome shotgun (WGS) entry which is preliminary data.</text>
</comment>
<name>A0AAV8WSC5_9CUCU</name>
<evidence type="ECO:0000313" key="2">
    <source>
        <dbReference type="EMBL" id="KAJ8929462.1"/>
    </source>
</evidence>
<evidence type="ECO:0000313" key="3">
    <source>
        <dbReference type="Proteomes" id="UP001162156"/>
    </source>
</evidence>
<feature type="compositionally biased region" description="Polar residues" evidence="1">
    <location>
        <begin position="10"/>
        <end position="25"/>
    </location>
</feature>
<dbReference type="AlphaFoldDB" id="A0AAV8WSC5"/>
<evidence type="ECO:0000256" key="1">
    <source>
        <dbReference type="SAM" id="MobiDB-lite"/>
    </source>
</evidence>
<accession>A0AAV8WSC5</accession>